<feature type="domain" description="Helix-turn-helix" evidence="1">
    <location>
        <begin position="69"/>
        <end position="117"/>
    </location>
</feature>
<dbReference type="Pfam" id="PF12728">
    <property type="entry name" value="HTH_17"/>
    <property type="match status" value="1"/>
</dbReference>
<accession>A0A1M6TV48</accession>
<evidence type="ECO:0000313" key="2">
    <source>
        <dbReference type="EMBL" id="SHK60799.1"/>
    </source>
</evidence>
<dbReference type="STRING" id="228958.SAMN04488007_3376"/>
<dbReference type="InterPro" id="IPR010093">
    <property type="entry name" value="SinI_DNA-bd"/>
</dbReference>
<dbReference type="OrthoDB" id="1003442at2"/>
<sequence length="119" mass="13759">MSSNIKVSRICQNCNIEFVARTTVTKYCGPVCAKRAYKTRQRKKKVKSSYEETLKLKLQPYEVLAVKDFLTVREASSLLNISTRTTYRLIKEEILEAVNLSNRLIRIKRTSIDKLLTSI</sequence>
<keyword evidence="3" id="KW-1185">Reference proteome</keyword>
<organism evidence="2 3">
    <name type="scientific">Maribacter aquivivus</name>
    <dbReference type="NCBI Taxonomy" id="228958"/>
    <lineage>
        <taxon>Bacteria</taxon>
        <taxon>Pseudomonadati</taxon>
        <taxon>Bacteroidota</taxon>
        <taxon>Flavobacteriia</taxon>
        <taxon>Flavobacteriales</taxon>
        <taxon>Flavobacteriaceae</taxon>
        <taxon>Maribacter</taxon>
    </lineage>
</organism>
<dbReference type="AlphaFoldDB" id="A0A1M6TV48"/>
<evidence type="ECO:0000259" key="1">
    <source>
        <dbReference type="Pfam" id="PF12728"/>
    </source>
</evidence>
<name>A0A1M6TV48_9FLAO</name>
<evidence type="ECO:0000313" key="3">
    <source>
        <dbReference type="Proteomes" id="UP000184314"/>
    </source>
</evidence>
<dbReference type="EMBL" id="FQZX01000003">
    <property type="protein sequence ID" value="SHK60799.1"/>
    <property type="molecule type" value="Genomic_DNA"/>
</dbReference>
<dbReference type="RefSeq" id="WP_073246385.1">
    <property type="nucleotide sequence ID" value="NZ_FQZX01000003.1"/>
</dbReference>
<dbReference type="InterPro" id="IPR041657">
    <property type="entry name" value="HTH_17"/>
</dbReference>
<reference evidence="3" key="1">
    <citation type="submission" date="2016-11" db="EMBL/GenBank/DDBJ databases">
        <authorList>
            <person name="Varghese N."/>
            <person name="Submissions S."/>
        </authorList>
    </citation>
    <scope>NUCLEOTIDE SEQUENCE [LARGE SCALE GENOMIC DNA]</scope>
    <source>
        <strain evidence="3">DSM 16478</strain>
    </source>
</reference>
<proteinExistence type="predicted"/>
<protein>
    <submittedName>
        <fullName evidence="2">DNA binding domain-containing protein, excisionase family</fullName>
    </submittedName>
</protein>
<dbReference type="NCBIfam" id="TIGR01764">
    <property type="entry name" value="excise"/>
    <property type="match status" value="1"/>
</dbReference>
<dbReference type="Proteomes" id="UP000184314">
    <property type="component" value="Unassembled WGS sequence"/>
</dbReference>
<gene>
    <name evidence="2" type="ORF">SAMN04488007_3376</name>
</gene>
<dbReference type="GO" id="GO:0003677">
    <property type="term" value="F:DNA binding"/>
    <property type="evidence" value="ECO:0007669"/>
    <property type="project" value="InterPro"/>
</dbReference>